<comment type="similarity">
    <text evidence="6">Belongs to the fabD family.</text>
</comment>
<feature type="active site" evidence="7">
    <location>
        <position position="209"/>
    </location>
</feature>
<feature type="domain" description="Malonyl-CoA:ACP transacylase (MAT)" evidence="8">
    <location>
        <begin position="5"/>
        <end position="309"/>
    </location>
</feature>
<dbReference type="SMART" id="SM00827">
    <property type="entry name" value="PKS_AT"/>
    <property type="match status" value="1"/>
</dbReference>
<evidence type="ECO:0000313" key="10">
    <source>
        <dbReference type="Proteomes" id="UP000075391"/>
    </source>
</evidence>
<dbReference type="SUPFAM" id="SSF52151">
    <property type="entry name" value="FabD/lysophospholipase-like"/>
    <property type="match status" value="1"/>
</dbReference>
<dbReference type="SUPFAM" id="SSF55048">
    <property type="entry name" value="Probable ACP-binding domain of malonyl-CoA ACP transacylase"/>
    <property type="match status" value="1"/>
</dbReference>
<dbReference type="InterPro" id="IPR014043">
    <property type="entry name" value="Acyl_transferase_dom"/>
</dbReference>
<organism evidence="9 10">
    <name type="scientific">Bdellovibrio bacteriovorus</name>
    <dbReference type="NCBI Taxonomy" id="959"/>
    <lineage>
        <taxon>Bacteria</taxon>
        <taxon>Pseudomonadati</taxon>
        <taxon>Bdellovibrionota</taxon>
        <taxon>Bdellovibrionia</taxon>
        <taxon>Bdellovibrionales</taxon>
        <taxon>Pseudobdellovibrionaceae</taxon>
        <taxon>Bdellovibrio</taxon>
    </lineage>
</organism>
<dbReference type="InterPro" id="IPR024925">
    <property type="entry name" value="Malonyl_CoA-ACP_transAc"/>
</dbReference>
<gene>
    <name evidence="9" type="ORF">AZI85_09785</name>
</gene>
<dbReference type="PANTHER" id="PTHR42681">
    <property type="entry name" value="MALONYL-COA-ACYL CARRIER PROTEIN TRANSACYLASE, MITOCHONDRIAL"/>
    <property type="match status" value="1"/>
</dbReference>
<keyword evidence="4 6" id="KW-0012">Acyltransferase</keyword>
<feature type="active site" evidence="7">
    <location>
        <position position="90"/>
    </location>
</feature>
<dbReference type="Gene3D" id="3.40.366.10">
    <property type="entry name" value="Malonyl-Coenzyme A Acyl Carrier Protein, domain 2"/>
    <property type="match status" value="1"/>
</dbReference>
<accession>A0A150WEC3</accession>
<dbReference type="Pfam" id="PF00698">
    <property type="entry name" value="Acyl_transf_1"/>
    <property type="match status" value="1"/>
</dbReference>
<dbReference type="GO" id="GO:0005829">
    <property type="term" value="C:cytosol"/>
    <property type="evidence" value="ECO:0007669"/>
    <property type="project" value="TreeGrafter"/>
</dbReference>
<dbReference type="Gene3D" id="3.30.70.250">
    <property type="entry name" value="Malonyl-CoA ACP transacylase, ACP-binding"/>
    <property type="match status" value="1"/>
</dbReference>
<dbReference type="PIRSF" id="PIRSF000446">
    <property type="entry name" value="Mct"/>
    <property type="match status" value="1"/>
</dbReference>
<dbReference type="PANTHER" id="PTHR42681:SF1">
    <property type="entry name" value="MALONYL-COA-ACYL CARRIER PROTEIN TRANSACYLASE, MITOCHONDRIAL"/>
    <property type="match status" value="1"/>
</dbReference>
<proteinExistence type="inferred from homology"/>
<dbReference type="Proteomes" id="UP000075391">
    <property type="component" value="Unassembled WGS sequence"/>
</dbReference>
<comment type="caution">
    <text evidence="9">The sequence shown here is derived from an EMBL/GenBank/DDBJ whole genome shotgun (WGS) entry which is preliminary data.</text>
</comment>
<keyword evidence="3 6" id="KW-0808">Transferase</keyword>
<evidence type="ECO:0000256" key="3">
    <source>
        <dbReference type="ARBA" id="ARBA00022679"/>
    </source>
</evidence>
<evidence type="ECO:0000259" key="8">
    <source>
        <dbReference type="SMART" id="SM00827"/>
    </source>
</evidence>
<protein>
    <recommendedName>
        <fullName evidence="2 6">Malonyl CoA-acyl carrier protein transacylase</fullName>
        <ecNumber evidence="1 6">2.3.1.39</ecNumber>
    </recommendedName>
</protein>
<evidence type="ECO:0000313" key="9">
    <source>
        <dbReference type="EMBL" id="KYG61222.1"/>
    </source>
</evidence>
<dbReference type="GO" id="GO:0006633">
    <property type="term" value="P:fatty acid biosynthetic process"/>
    <property type="evidence" value="ECO:0007669"/>
    <property type="project" value="TreeGrafter"/>
</dbReference>
<comment type="catalytic activity">
    <reaction evidence="5 6">
        <text>holo-[ACP] + malonyl-CoA = malonyl-[ACP] + CoA</text>
        <dbReference type="Rhea" id="RHEA:41792"/>
        <dbReference type="Rhea" id="RHEA-COMP:9623"/>
        <dbReference type="Rhea" id="RHEA-COMP:9685"/>
        <dbReference type="ChEBI" id="CHEBI:57287"/>
        <dbReference type="ChEBI" id="CHEBI:57384"/>
        <dbReference type="ChEBI" id="CHEBI:64479"/>
        <dbReference type="ChEBI" id="CHEBI:78449"/>
        <dbReference type="EC" id="2.3.1.39"/>
    </reaction>
</comment>
<dbReference type="InterPro" id="IPR016036">
    <property type="entry name" value="Malonyl_transacylase_ACP-bd"/>
</dbReference>
<dbReference type="InterPro" id="IPR016035">
    <property type="entry name" value="Acyl_Trfase/lysoPLipase"/>
</dbReference>
<evidence type="ECO:0000256" key="6">
    <source>
        <dbReference type="PIRNR" id="PIRNR000446"/>
    </source>
</evidence>
<dbReference type="EC" id="2.3.1.39" evidence="1 6"/>
<evidence type="ECO:0000256" key="5">
    <source>
        <dbReference type="ARBA" id="ARBA00048462"/>
    </source>
</evidence>
<evidence type="ECO:0000256" key="2">
    <source>
        <dbReference type="ARBA" id="ARBA00018953"/>
    </source>
</evidence>
<dbReference type="InterPro" id="IPR050858">
    <property type="entry name" value="Mal-CoA-ACP_Trans/PKS_FabD"/>
</dbReference>
<reference evidence="9 10" key="1">
    <citation type="submission" date="2016-03" db="EMBL/GenBank/DDBJ databases">
        <authorList>
            <person name="Ploux O."/>
        </authorList>
    </citation>
    <scope>NUCLEOTIDE SEQUENCE [LARGE SCALE GENOMIC DNA]</scope>
    <source>
        <strain evidence="9 10">BER2</strain>
    </source>
</reference>
<name>A0A150WEC3_BDEBC</name>
<dbReference type="InterPro" id="IPR001227">
    <property type="entry name" value="Ac_transferase_dom_sf"/>
</dbReference>
<dbReference type="InterPro" id="IPR004410">
    <property type="entry name" value="Malonyl_CoA-ACP_transAc_FabD"/>
</dbReference>
<evidence type="ECO:0000256" key="7">
    <source>
        <dbReference type="PIRSR" id="PIRSR000446-1"/>
    </source>
</evidence>
<dbReference type="OrthoDB" id="5289168at2"/>
<dbReference type="NCBIfam" id="TIGR00128">
    <property type="entry name" value="fabD"/>
    <property type="match status" value="1"/>
</dbReference>
<dbReference type="RefSeq" id="WP_063244585.1">
    <property type="nucleotide sequence ID" value="NZ_LUKF01000017.1"/>
</dbReference>
<dbReference type="EMBL" id="LUKF01000017">
    <property type="protein sequence ID" value="KYG61222.1"/>
    <property type="molecule type" value="Genomic_DNA"/>
</dbReference>
<evidence type="ECO:0000256" key="1">
    <source>
        <dbReference type="ARBA" id="ARBA00013258"/>
    </source>
</evidence>
<dbReference type="GO" id="GO:0004314">
    <property type="term" value="F:[acyl-carrier-protein] S-malonyltransferase activity"/>
    <property type="evidence" value="ECO:0007669"/>
    <property type="project" value="UniProtKB-EC"/>
</dbReference>
<sequence length="324" mass="35363">MFTLAFPGQGSQQPGMGRFLFDNFKIAQETFEEGSEALKQDMKKLCFEGSESDLALTENTQPALLLVSTATQRVLRNEFNLKVSAAAGHSIGEYAALVAADVIRFDQGMRAVRTRGQAMQSAVPVGKGGMVAVLGLEPDQVETLCNYVVKNSGVGPLSPANFNSPGQIVISGSQAAINWLKDNFKPEVIFADAPKRAKLIPLTVSAPFHCEMMKPAEDKMREVLTAMEFNKAAFPVIQNFHAKSETEGSVLRENLIRQVSAPVRWTQSMETLKSLGHSQIIECGAGKVLQGLLKKIDGDYFKVMTTTSMEDIKNIEDFLKASSH</sequence>
<evidence type="ECO:0000256" key="4">
    <source>
        <dbReference type="ARBA" id="ARBA00023315"/>
    </source>
</evidence>
<dbReference type="AlphaFoldDB" id="A0A150WEC3"/>